<accession>A0A1B4VBG6</accession>
<dbReference type="Gene3D" id="3.40.50.1000">
    <property type="entry name" value="HAD superfamily/HAD-like"/>
    <property type="match status" value="1"/>
</dbReference>
<dbReference type="NCBIfam" id="TIGR01525">
    <property type="entry name" value="ATPase-IB_hvy"/>
    <property type="match status" value="1"/>
</dbReference>
<dbReference type="GO" id="GO:0060003">
    <property type="term" value="P:copper ion export"/>
    <property type="evidence" value="ECO:0007669"/>
    <property type="project" value="UniProtKB-ARBA"/>
</dbReference>
<dbReference type="SUPFAM" id="SSF81653">
    <property type="entry name" value="Calcium ATPase, transduction domain A"/>
    <property type="match status" value="1"/>
</dbReference>
<dbReference type="Pfam" id="PF00403">
    <property type="entry name" value="HMA"/>
    <property type="match status" value="1"/>
</dbReference>
<keyword evidence="4 11" id="KW-0812">Transmembrane</keyword>
<keyword evidence="9 11" id="KW-1133">Transmembrane helix</keyword>
<keyword evidence="6 11" id="KW-0547">Nucleotide-binding</keyword>
<dbReference type="Gene3D" id="3.40.1110.10">
    <property type="entry name" value="Calcium-transporting ATPase, cytoplasmic domain N"/>
    <property type="match status" value="1"/>
</dbReference>
<dbReference type="InterPro" id="IPR023299">
    <property type="entry name" value="ATPase_P-typ_cyto_dom_N"/>
</dbReference>
<dbReference type="FunFam" id="3.30.70.100:FF:000001">
    <property type="entry name" value="ATPase copper transporting beta"/>
    <property type="match status" value="1"/>
</dbReference>
<evidence type="ECO:0000256" key="10">
    <source>
        <dbReference type="ARBA" id="ARBA00023136"/>
    </source>
</evidence>
<feature type="domain" description="HMA" evidence="12">
    <location>
        <begin position="24"/>
        <end position="90"/>
    </location>
</feature>
<evidence type="ECO:0000256" key="6">
    <source>
        <dbReference type="ARBA" id="ARBA00022741"/>
    </source>
</evidence>
<dbReference type="SFLD" id="SFLDG00002">
    <property type="entry name" value="C1.7:_P-type_atpase_like"/>
    <property type="match status" value="1"/>
</dbReference>
<dbReference type="InterPro" id="IPR008250">
    <property type="entry name" value="ATPase_P-typ_transduc_dom_A_sf"/>
</dbReference>
<dbReference type="GO" id="GO:0005507">
    <property type="term" value="F:copper ion binding"/>
    <property type="evidence" value="ECO:0007669"/>
    <property type="project" value="TreeGrafter"/>
</dbReference>
<feature type="transmembrane region" description="Helical" evidence="11">
    <location>
        <begin position="224"/>
        <end position="244"/>
    </location>
</feature>
<reference evidence="13 14" key="1">
    <citation type="submission" date="2015-08" db="EMBL/GenBank/DDBJ databases">
        <title>Complete genome sequence of Sulfurifustis variabilis.</title>
        <authorList>
            <person name="Miura A."/>
            <person name="Kojima H."/>
            <person name="Fukui M."/>
        </authorList>
    </citation>
    <scope>NUCLEOTIDE SEQUENCE [LARGE SCALE GENOMIC DNA]</scope>
    <source>
        <strain evidence="14">skN76</strain>
    </source>
</reference>
<keyword evidence="14" id="KW-1185">Reference proteome</keyword>
<keyword evidence="7 11" id="KW-0067">ATP-binding</keyword>
<evidence type="ECO:0000259" key="12">
    <source>
        <dbReference type="PROSITE" id="PS50846"/>
    </source>
</evidence>
<comment type="subcellular location">
    <subcellularLocation>
        <location evidence="1">Cell membrane</location>
        <topology evidence="1">Multi-pass membrane protein</topology>
    </subcellularLocation>
</comment>
<dbReference type="InterPro" id="IPR018303">
    <property type="entry name" value="ATPase_P-typ_P_site"/>
</dbReference>
<dbReference type="KEGG" id="sva:SVA_3136"/>
<dbReference type="PANTHER" id="PTHR43520:SF8">
    <property type="entry name" value="P-TYPE CU(+) TRANSPORTER"/>
    <property type="match status" value="1"/>
</dbReference>
<dbReference type="NCBIfam" id="TIGR01511">
    <property type="entry name" value="ATPase-IB1_Cu"/>
    <property type="match status" value="1"/>
</dbReference>
<dbReference type="RefSeq" id="WP_096462061.1">
    <property type="nucleotide sequence ID" value="NZ_AP014936.1"/>
</dbReference>
<gene>
    <name evidence="13" type="ORF">SVA_3136</name>
</gene>
<feature type="transmembrane region" description="Helical" evidence="11">
    <location>
        <begin position="250"/>
        <end position="274"/>
    </location>
</feature>
<dbReference type="InterPro" id="IPR044492">
    <property type="entry name" value="P_typ_ATPase_HD_dom"/>
</dbReference>
<feature type="transmembrane region" description="Helical" evidence="11">
    <location>
        <begin position="190"/>
        <end position="212"/>
    </location>
</feature>
<dbReference type="EMBL" id="AP014936">
    <property type="protein sequence ID" value="BAU49684.1"/>
    <property type="molecule type" value="Genomic_DNA"/>
</dbReference>
<proteinExistence type="inferred from homology"/>
<evidence type="ECO:0000256" key="5">
    <source>
        <dbReference type="ARBA" id="ARBA00022723"/>
    </source>
</evidence>
<dbReference type="InterPro" id="IPR023214">
    <property type="entry name" value="HAD_sf"/>
</dbReference>
<feature type="transmembrane region" description="Helical" evidence="11">
    <location>
        <begin position="160"/>
        <end position="178"/>
    </location>
</feature>
<dbReference type="PRINTS" id="PR00119">
    <property type="entry name" value="CATATPASE"/>
</dbReference>
<organism evidence="13 14">
    <name type="scientific">Sulfurifustis variabilis</name>
    <dbReference type="NCBI Taxonomy" id="1675686"/>
    <lineage>
        <taxon>Bacteria</taxon>
        <taxon>Pseudomonadati</taxon>
        <taxon>Pseudomonadota</taxon>
        <taxon>Gammaproteobacteria</taxon>
        <taxon>Acidiferrobacterales</taxon>
        <taxon>Acidiferrobacteraceae</taxon>
        <taxon>Sulfurifustis</taxon>
    </lineage>
</organism>
<dbReference type="CDD" id="cd00371">
    <property type="entry name" value="HMA"/>
    <property type="match status" value="1"/>
</dbReference>
<dbReference type="PROSITE" id="PS50846">
    <property type="entry name" value="HMA_2"/>
    <property type="match status" value="1"/>
</dbReference>
<dbReference type="Gene3D" id="2.70.150.10">
    <property type="entry name" value="Calcium-transporting ATPase, cytoplasmic transduction domain A"/>
    <property type="match status" value="1"/>
</dbReference>
<dbReference type="InterPro" id="IPR036163">
    <property type="entry name" value="HMA_dom_sf"/>
</dbReference>
<dbReference type="InterPro" id="IPR006121">
    <property type="entry name" value="HMA_dom"/>
</dbReference>
<keyword evidence="8" id="KW-1278">Translocase</keyword>
<evidence type="ECO:0000256" key="7">
    <source>
        <dbReference type="ARBA" id="ARBA00022840"/>
    </source>
</evidence>
<dbReference type="Pfam" id="PF00702">
    <property type="entry name" value="Hydrolase"/>
    <property type="match status" value="1"/>
</dbReference>
<dbReference type="InterPro" id="IPR036412">
    <property type="entry name" value="HAD-like_sf"/>
</dbReference>
<feature type="transmembrane region" description="Helical" evidence="11">
    <location>
        <begin position="746"/>
        <end position="765"/>
    </location>
</feature>
<dbReference type="SUPFAM" id="SSF55008">
    <property type="entry name" value="HMA, heavy metal-associated domain"/>
    <property type="match status" value="1"/>
</dbReference>
<dbReference type="InterPro" id="IPR001757">
    <property type="entry name" value="P_typ_ATPase"/>
</dbReference>
<feature type="transmembrane region" description="Helical" evidence="11">
    <location>
        <begin position="442"/>
        <end position="464"/>
    </location>
</feature>
<dbReference type="GO" id="GO:0005886">
    <property type="term" value="C:plasma membrane"/>
    <property type="evidence" value="ECO:0007669"/>
    <property type="project" value="UniProtKB-SubCell"/>
</dbReference>
<evidence type="ECO:0000256" key="3">
    <source>
        <dbReference type="ARBA" id="ARBA00022475"/>
    </source>
</evidence>
<sequence length="815" mass="85942">MNATVSETAPRFWSEEPSARPGRRRIRARIGGLHCSLCTGTIEKALGREPGVEQVAVSLTHEQALIEYDPSVARAEALLQTLKDIGYTISDPRKLRPYDEEEALLVQEGRRFVAAVGASLAAIALVANPTGFWTALLPAVAVASLAAFLFVVLKPRGVPAALAGSAALGALAAGIFYARAGGWLAGLTPWLAAGLALFVVFGVGRHILHMAIQALKRGILNQHVLLEIGAFAGIAGGIIGLVWQRDGYPTAAFFAVSVMVATYHIFSEWLSLIVKTRSSQAVKKLLDLQPDMARVVRAGRETDVPVEDVKRGERVRIRPGERIPVDGRVVEGHSAVNEALVTGEPLPVEKKLGDTVIGGSINGTGTLLLEVTAVGEESFLAQIIRHVEDARAMKPGLLHLVDRVLRVYTPTVLIVAATAFIGWLAGSYLFTGAADLERAVFAGLSVLVMGYPCAVGISAPLSIVRGSGEAAERGILMRTGEAFQGYRLVRTVVFDKTGTLTEGEPAVQEIVAAGGTEGELLAIAAAAEASSEHPLAQAIVNVAFKRGLAPPAVEEFQAVPGQGVTARIGGGAVLVGSPGFLKSRGVNLGSLAPRIDELETQGRTVTAVARAGQALGVIALGDRLRPDAAKTVAALHQRGLRTVLLTGDNERAARRFAAEAGIAEVHAGVRPERKAEIIRELQTRGRAAMVGDGVNDAPALMQADVGIAMASGTDIAIESADIIILRPRLETVVAAHEISRRGYRKMLENVALAFLFNGVGIPLAATGLVYPVWAMAAMAASVTTIFFNSLWGRPQLLFDALMSVGRPLDVKPQPV</sequence>
<dbReference type="SFLD" id="SFLDF00027">
    <property type="entry name" value="p-type_atpase"/>
    <property type="match status" value="1"/>
</dbReference>
<dbReference type="FunFam" id="2.70.150.10:FF:000020">
    <property type="entry name" value="Copper-exporting P-type ATPase A"/>
    <property type="match status" value="1"/>
</dbReference>
<dbReference type="Pfam" id="PF00122">
    <property type="entry name" value="E1-E2_ATPase"/>
    <property type="match status" value="1"/>
</dbReference>
<keyword evidence="5 11" id="KW-0479">Metal-binding</keyword>
<dbReference type="SUPFAM" id="SSF56784">
    <property type="entry name" value="HAD-like"/>
    <property type="match status" value="1"/>
</dbReference>
<feature type="transmembrane region" description="Helical" evidence="11">
    <location>
        <begin position="135"/>
        <end position="153"/>
    </location>
</feature>
<dbReference type="GO" id="GO:0043682">
    <property type="term" value="F:P-type divalent copper transporter activity"/>
    <property type="evidence" value="ECO:0007669"/>
    <property type="project" value="TreeGrafter"/>
</dbReference>
<dbReference type="OrthoDB" id="9814270at2"/>
<name>A0A1B4VBG6_9GAMM</name>
<dbReference type="GO" id="GO:0055070">
    <property type="term" value="P:copper ion homeostasis"/>
    <property type="evidence" value="ECO:0007669"/>
    <property type="project" value="TreeGrafter"/>
</dbReference>
<dbReference type="Proteomes" id="UP000218899">
    <property type="component" value="Chromosome"/>
</dbReference>
<dbReference type="AlphaFoldDB" id="A0A1B4VBG6"/>
<dbReference type="PANTHER" id="PTHR43520">
    <property type="entry name" value="ATP7, ISOFORM B"/>
    <property type="match status" value="1"/>
</dbReference>
<evidence type="ECO:0000256" key="1">
    <source>
        <dbReference type="ARBA" id="ARBA00004651"/>
    </source>
</evidence>
<dbReference type="SFLD" id="SFLDS00003">
    <property type="entry name" value="Haloacid_Dehalogenase"/>
    <property type="match status" value="1"/>
</dbReference>
<evidence type="ECO:0000256" key="11">
    <source>
        <dbReference type="RuleBase" id="RU362081"/>
    </source>
</evidence>
<keyword evidence="3 11" id="KW-1003">Cell membrane</keyword>
<dbReference type="InterPro" id="IPR027256">
    <property type="entry name" value="P-typ_ATPase_IB"/>
</dbReference>
<comment type="similarity">
    <text evidence="2 11">Belongs to the cation transport ATPase (P-type) (TC 3.A.3) family. Type IB subfamily.</text>
</comment>
<dbReference type="PROSITE" id="PS00154">
    <property type="entry name" value="ATPASE_E1_E2"/>
    <property type="match status" value="1"/>
</dbReference>
<evidence type="ECO:0000256" key="8">
    <source>
        <dbReference type="ARBA" id="ARBA00022967"/>
    </source>
</evidence>
<dbReference type="GO" id="GO:0016887">
    <property type="term" value="F:ATP hydrolysis activity"/>
    <property type="evidence" value="ECO:0007669"/>
    <property type="project" value="InterPro"/>
</dbReference>
<keyword evidence="10 11" id="KW-0472">Membrane</keyword>
<evidence type="ECO:0000256" key="2">
    <source>
        <dbReference type="ARBA" id="ARBA00006024"/>
    </source>
</evidence>
<dbReference type="NCBIfam" id="TIGR01494">
    <property type="entry name" value="ATPase_P-type"/>
    <property type="match status" value="1"/>
</dbReference>
<protein>
    <submittedName>
        <fullName evidence="13">ATPase P</fullName>
    </submittedName>
</protein>
<feature type="transmembrane region" description="Helical" evidence="11">
    <location>
        <begin position="407"/>
        <end position="430"/>
    </location>
</feature>
<dbReference type="Gene3D" id="3.30.70.100">
    <property type="match status" value="1"/>
</dbReference>
<evidence type="ECO:0000256" key="4">
    <source>
        <dbReference type="ARBA" id="ARBA00022692"/>
    </source>
</evidence>
<evidence type="ECO:0000313" key="14">
    <source>
        <dbReference type="Proteomes" id="UP000218899"/>
    </source>
</evidence>
<evidence type="ECO:0000313" key="13">
    <source>
        <dbReference type="EMBL" id="BAU49684.1"/>
    </source>
</evidence>
<dbReference type="InterPro" id="IPR059000">
    <property type="entry name" value="ATPase_P-type_domA"/>
</dbReference>
<feature type="transmembrane region" description="Helical" evidence="11">
    <location>
        <begin position="771"/>
        <end position="791"/>
    </location>
</feature>
<dbReference type="GO" id="GO:0005524">
    <property type="term" value="F:ATP binding"/>
    <property type="evidence" value="ECO:0007669"/>
    <property type="project" value="UniProtKB-UniRule"/>
</dbReference>
<evidence type="ECO:0000256" key="9">
    <source>
        <dbReference type="ARBA" id="ARBA00022989"/>
    </source>
</evidence>